<reference evidence="13" key="1">
    <citation type="submission" date="2021-02" db="EMBL/GenBank/DDBJ databases">
        <authorList>
            <person name="Nowell W R."/>
        </authorList>
    </citation>
    <scope>NUCLEOTIDE SEQUENCE</scope>
</reference>
<dbReference type="GO" id="GO:0004519">
    <property type="term" value="F:endonuclease activity"/>
    <property type="evidence" value="ECO:0007669"/>
    <property type="project" value="UniProtKB-KW"/>
</dbReference>
<evidence type="ECO:0000256" key="10">
    <source>
        <dbReference type="ARBA" id="ARBA00022918"/>
    </source>
</evidence>
<evidence type="ECO:0000259" key="12">
    <source>
        <dbReference type="PROSITE" id="PS50878"/>
    </source>
</evidence>
<dbReference type="InterPro" id="IPR050951">
    <property type="entry name" value="Retrovirus_Pol_polyprotein"/>
</dbReference>
<protein>
    <recommendedName>
        <fullName evidence="12">Reverse transcriptase domain-containing protein</fullName>
    </recommendedName>
</protein>
<dbReference type="FunFam" id="3.10.10.10:FF:000007">
    <property type="entry name" value="Retrovirus-related Pol polyprotein from transposon 17.6-like Protein"/>
    <property type="match status" value="1"/>
</dbReference>
<evidence type="ECO:0000313" key="14">
    <source>
        <dbReference type="Proteomes" id="UP000663824"/>
    </source>
</evidence>
<keyword evidence="9" id="KW-0229">DNA integration</keyword>
<keyword evidence="11" id="KW-0511">Multifunctional enzyme</keyword>
<evidence type="ECO:0000313" key="13">
    <source>
        <dbReference type="EMBL" id="CAF2019079.1"/>
    </source>
</evidence>
<dbReference type="GO" id="GO:0003964">
    <property type="term" value="F:RNA-directed DNA polymerase activity"/>
    <property type="evidence" value="ECO:0007669"/>
    <property type="project" value="UniProtKB-KW"/>
</dbReference>
<comment type="caution">
    <text evidence="13">The sequence shown here is derived from an EMBL/GenBank/DDBJ whole genome shotgun (WGS) entry which is preliminary data.</text>
</comment>
<dbReference type="Pfam" id="PF17919">
    <property type="entry name" value="RT_RNaseH_2"/>
    <property type="match status" value="1"/>
</dbReference>
<keyword evidence="4" id="KW-0540">Nuclease</keyword>
<dbReference type="Gene3D" id="3.30.70.270">
    <property type="match status" value="2"/>
</dbReference>
<keyword evidence="6" id="KW-0378">Hydrolase</keyword>
<keyword evidence="2" id="KW-0808">Transferase</keyword>
<dbReference type="CDD" id="cd00303">
    <property type="entry name" value="retropepsin_like"/>
    <property type="match status" value="1"/>
</dbReference>
<evidence type="ECO:0000256" key="6">
    <source>
        <dbReference type="ARBA" id="ARBA00022801"/>
    </source>
</evidence>
<evidence type="ECO:0000256" key="7">
    <source>
        <dbReference type="ARBA" id="ARBA00022842"/>
    </source>
</evidence>
<dbReference type="SUPFAM" id="SSF50630">
    <property type="entry name" value="Acid proteases"/>
    <property type="match status" value="1"/>
</dbReference>
<dbReference type="Gene3D" id="3.10.10.10">
    <property type="entry name" value="HIV Type 1 Reverse Transcriptase, subunit A, domain 1"/>
    <property type="match status" value="1"/>
</dbReference>
<dbReference type="PROSITE" id="PS50878">
    <property type="entry name" value="RT_POL"/>
    <property type="match status" value="1"/>
</dbReference>
<dbReference type="AlphaFoldDB" id="A0A816MUX8"/>
<dbReference type="InterPro" id="IPR043502">
    <property type="entry name" value="DNA/RNA_pol_sf"/>
</dbReference>
<dbReference type="GO" id="GO:0015074">
    <property type="term" value="P:DNA integration"/>
    <property type="evidence" value="ECO:0007669"/>
    <property type="project" value="UniProtKB-KW"/>
</dbReference>
<dbReference type="InterPro" id="IPR041577">
    <property type="entry name" value="RT_RNaseH_2"/>
</dbReference>
<evidence type="ECO:0000256" key="1">
    <source>
        <dbReference type="ARBA" id="ARBA00022670"/>
    </source>
</evidence>
<dbReference type="InterPro" id="IPR021109">
    <property type="entry name" value="Peptidase_aspartic_dom_sf"/>
</dbReference>
<name>A0A816MUX8_9BILA</name>
<accession>A0A816MUX8</accession>
<dbReference type="Gene3D" id="2.40.70.10">
    <property type="entry name" value="Acid Proteases"/>
    <property type="match status" value="1"/>
</dbReference>
<dbReference type="Gene3D" id="3.30.420.10">
    <property type="entry name" value="Ribonuclease H-like superfamily/Ribonuclease H"/>
    <property type="match status" value="1"/>
</dbReference>
<evidence type="ECO:0000256" key="11">
    <source>
        <dbReference type="ARBA" id="ARBA00023268"/>
    </source>
</evidence>
<feature type="non-terminal residue" evidence="13">
    <location>
        <position position="1"/>
    </location>
</feature>
<dbReference type="EMBL" id="CAJNRE010003435">
    <property type="protein sequence ID" value="CAF2019079.1"/>
    <property type="molecule type" value="Genomic_DNA"/>
</dbReference>
<keyword evidence="8" id="KW-0694">RNA-binding</keyword>
<dbReference type="GO" id="GO:0006508">
    <property type="term" value="P:proteolysis"/>
    <property type="evidence" value="ECO:0007669"/>
    <property type="project" value="UniProtKB-KW"/>
</dbReference>
<keyword evidence="7" id="KW-0460">Magnesium</keyword>
<dbReference type="PROSITE" id="PS00141">
    <property type="entry name" value="ASP_PROTEASE"/>
    <property type="match status" value="1"/>
</dbReference>
<dbReference type="InterPro" id="IPR000477">
    <property type="entry name" value="RT_dom"/>
</dbReference>
<keyword evidence="3" id="KW-0548">Nucleotidyltransferase</keyword>
<evidence type="ECO:0000256" key="4">
    <source>
        <dbReference type="ARBA" id="ARBA00022722"/>
    </source>
</evidence>
<keyword evidence="1" id="KW-0645">Protease</keyword>
<feature type="domain" description="Reverse transcriptase" evidence="12">
    <location>
        <begin position="342"/>
        <end position="521"/>
    </location>
</feature>
<dbReference type="Pfam" id="PF00078">
    <property type="entry name" value="RVT_1"/>
    <property type="match status" value="1"/>
</dbReference>
<dbReference type="CDD" id="cd01647">
    <property type="entry name" value="RT_LTR"/>
    <property type="match status" value="1"/>
</dbReference>
<dbReference type="FunFam" id="3.30.70.270:FF:000020">
    <property type="entry name" value="Transposon Tf2-6 polyprotein-like Protein"/>
    <property type="match status" value="1"/>
</dbReference>
<dbReference type="PANTHER" id="PTHR37984">
    <property type="entry name" value="PROTEIN CBG26694"/>
    <property type="match status" value="1"/>
</dbReference>
<gene>
    <name evidence="13" type="ORF">MBJ925_LOCUS9165</name>
</gene>
<proteinExistence type="predicted"/>
<dbReference type="PANTHER" id="PTHR37984:SF5">
    <property type="entry name" value="PROTEIN NYNRIN-LIKE"/>
    <property type="match status" value="1"/>
</dbReference>
<organism evidence="13 14">
    <name type="scientific">Rotaria magnacalcarata</name>
    <dbReference type="NCBI Taxonomy" id="392030"/>
    <lineage>
        <taxon>Eukaryota</taxon>
        <taxon>Metazoa</taxon>
        <taxon>Spiralia</taxon>
        <taxon>Gnathifera</taxon>
        <taxon>Rotifera</taxon>
        <taxon>Eurotatoria</taxon>
        <taxon>Bdelloidea</taxon>
        <taxon>Philodinida</taxon>
        <taxon>Philodinidae</taxon>
        <taxon>Rotaria</taxon>
    </lineage>
</organism>
<evidence type="ECO:0000256" key="9">
    <source>
        <dbReference type="ARBA" id="ARBA00022908"/>
    </source>
</evidence>
<keyword evidence="10" id="KW-0695">RNA-directed DNA polymerase</keyword>
<evidence type="ECO:0000256" key="8">
    <source>
        <dbReference type="ARBA" id="ARBA00022884"/>
    </source>
</evidence>
<dbReference type="InterPro" id="IPR036397">
    <property type="entry name" value="RNaseH_sf"/>
</dbReference>
<dbReference type="InterPro" id="IPR001969">
    <property type="entry name" value="Aspartic_peptidase_AS"/>
</dbReference>
<dbReference type="InterPro" id="IPR043128">
    <property type="entry name" value="Rev_trsase/Diguanyl_cyclase"/>
</dbReference>
<evidence type="ECO:0000256" key="2">
    <source>
        <dbReference type="ARBA" id="ARBA00022679"/>
    </source>
</evidence>
<dbReference type="GO" id="GO:0004190">
    <property type="term" value="F:aspartic-type endopeptidase activity"/>
    <property type="evidence" value="ECO:0007669"/>
    <property type="project" value="InterPro"/>
</dbReference>
<dbReference type="Proteomes" id="UP000663824">
    <property type="component" value="Unassembled WGS sequence"/>
</dbReference>
<dbReference type="SUPFAM" id="SSF56672">
    <property type="entry name" value="DNA/RNA polymerases"/>
    <property type="match status" value="1"/>
</dbReference>
<evidence type="ECO:0000256" key="5">
    <source>
        <dbReference type="ARBA" id="ARBA00022759"/>
    </source>
</evidence>
<keyword evidence="5" id="KW-0255">Endonuclease</keyword>
<dbReference type="GO" id="GO:0003723">
    <property type="term" value="F:RNA binding"/>
    <property type="evidence" value="ECO:0007669"/>
    <property type="project" value="UniProtKB-KW"/>
</dbReference>
<sequence>MNIHNNTPLILPGMVAGRRTKLLIDSGASLTLINLEFCLQLPRYYRQKAELPPPNLCLQLADRSQLYVKYTLSLPITISNSTRVRRIYVVPKLWRSCIIGNDLIRKHNLQIDGGRQYAYFKSKKRSTQLQQERKETINKSAQLQQEGKETINNDDKYVLIANERIKISLLHAFNIEVKPIKPFSITEDDEENEYEVTSIKETPCVANGIIIPRQHMTLQVANLTERTIIIYKNQPLATMTRLNQTQINMVQHGMISSTTKQTISTADNEVSLINTDLDKYQKEKIKQLIHKFPDVFNEQPGRTKKLQHQINLVPDAQPVNSPPFRYAPTRKQIIEQNLNEMLDQGIISPSTSPWASPVILVPKKDGSLRFCIDNRKLNTVTIRDAYPLPRIDDTLDSLQQAKFVSTLDLRSGYWQVEMDKDARQKTAFVTHKGLFEFNVMPFGLTNAPATFQRLMDIVLAGLKWQCCLVYIDDVVIFSPTFEQHMTDLERVFQALQSANLTLKASKCQFCRREMRYLGHIITQNGIKPDPDLIKSVTNFPQPKKIKDVQSFLGLTGYYRRFIKDYSKIAEPLLQQLRNSQQGNHQLKWSKECTNAFETLKKELTNAPIMNTPNFEQPFILELDACEYGLGAILTQEYDENKYSNTTERVNRTLKPLIAIYAQQRPNSWDKEIQKLAFAIRTAVNDTTGETPAFMVFGRDPRGPLDLLIGETTEEAQPTASEHRQIQEYKKNLINNLRWAYNIVKEHSEIEKLKQKENYD</sequence>
<evidence type="ECO:0000256" key="3">
    <source>
        <dbReference type="ARBA" id="ARBA00022695"/>
    </source>
</evidence>